<dbReference type="EMBL" id="KE145355">
    <property type="protein sequence ID" value="EPE34891.1"/>
    <property type="molecule type" value="Genomic_DNA"/>
</dbReference>
<dbReference type="OrthoDB" id="194358at2759"/>
<evidence type="ECO:0000256" key="2">
    <source>
        <dbReference type="ARBA" id="ARBA00023043"/>
    </source>
</evidence>
<dbReference type="InterPro" id="IPR051165">
    <property type="entry name" value="Multifunctional_ANK_Repeat"/>
</dbReference>
<keyword evidence="2 3" id="KW-0040">ANK repeat</keyword>
<sequence length="1818" mass="200369">MDQSQSSQRSRRLREIAEEYGAVPDGPEKLLCRPSQVPSSIVPDDERRADAIIGQMKIEGAEHQPKHRSFKRPSFHKSKPDTTYVDLYAALERALEENGPPGVFEILLRRFRSNNGNINVARKAKTGTMAKLRSSSLPEQRGTLLQRATELRRFHYIQILAPLADQLSLNESLRIAILIRELEFVELLLQYGADPSPHEASFLQAVEKDDQLVDLFLRSSIRLSNISISRALFPAAKLGHLKTTVQLIRAGADASHSNGSAFLHAVEAGRLDITTALLMSSNYPPSGVIVDRALEYVTSQPAHIMSECAKMLEVLLCGNPQGTAKHSGLSDDALQPQPYPYKQVLNPELASVLVGRIPERCPSADRVGILSKLINSGATGIHCSNLLIRATEEDDTDTIRLLVSAKDQRGIPVSSVDYNASRCMEHSVTREKVEILSILVEGAPSQFSLSKAFASIPITASTASRFSMVEILLKAGARGPKVDAMLHAALDVPHKDMRLIELLVNSGACVKETDLFTAVSQGLSDIVKILLGARLTVETCSSAIALAMKLQDPKPRYEIIKTMLVPDNISSFKKESITQAVVDAIQKYPQDVSLLEILCYEGKADINLLDGRALCEAIHPGNPAALDIVLRAQGAAPNSSTIGLALRTAMGFPVHDPSRHRKVERLLQGVKPQQVMDDMLLRETQSAVTRKHDLSVLRSLLAAGANVNSNNGAVLVAAMKDSGITLNDSRNVPSESTMSLNDRRIIDIILQRKPNIHTLSIAFAHGMQLTGQAKYNICETLLKAGTRGDEVSKALCVAAKERDLQFLQLLLPHADVNFKEGRVLRRVVEQEFSEGLDLLLKSHPIVPSPASKSTAFYQAMKLSDRSSRFVIVNRLLNAKIPMQTISECLVVAVNNSDVDLVDSLLKSGASLDYGGGQAISRAATLGRVEILKLLVQGSCGRKPVLPILLSGFVGAAALMDKDPDSYFTTIEILLGAGARGGAIYDALIECVKRGEAFIRVTELLCRHNGTESVEWKDGAALEIAVRTAGMETLAVLLRQRPSQGVLDRVSKSAFKLTPDRRYPVIEALLNAGKPIDKDMSNVLSKLVRESPPDRALLELLLSRGCYDNGEAMIYAATHQDLPSLVSLVNPAVPKAYVNAAFEAMASLDEVWSTNEGFPIMETLLKNGATGEIVNLTLQSAVDKCCLDDSDLMRDFVDLLLKHGADAKRNEGAMLQQATMKANLGLVRSILSKSSTYTKALALPYVYSTTQDAEVVLQIIQAFAGSIPDVDRDTFTDFEHPNSQLDPVLFLALSKYPRKVGIIKVLLDLGYDPNQRKLHIMDGSKSSESCPILCWALVQAKNNISDAIIKVLVDRGANINFVLQSGMTPVLLAIKQGRADMVEKLISKGAILSASEAHDISPLALATRLGDSKIMEILLRADPERNDGSLHDAATNLKCNIIELLVGHGHQIDYPSERHDGRSALAELCFNAVNRSPKPDAKEIQRAVETLLAKGSDFMIRCISEDKQERSIFHYAMDSSDPVLILTVLLKKLWQGINNEAFLFKDAKYTYSLSMYVKKDIFKGPQDQKEEILRLLRTKRATDRFWATDIESEQPPDCCNPPEEIKQEAERQKLRRKRLTEQREDIINHNELNRLKMIKDIELQDLQATANLRRLQEKSKSEIHYMTQIAETRLQLATTAEQESLRRLGYRQDRELDHLRSLSDVQVSTRKQLAQESLTEEQERTQLQLDFTTKKVASENDGLKARFAIEGSAREDMDEYERRRHDREMARINVQKALVEGQTSLAAVVQAGGVAQKQIGYISSADSSTDGFGGFMSES</sequence>
<dbReference type="eggNOG" id="KOG0508">
    <property type="taxonomic scope" value="Eukaryota"/>
</dbReference>
<evidence type="ECO:0000256" key="3">
    <source>
        <dbReference type="PROSITE-ProRule" id="PRU00023"/>
    </source>
</evidence>
<evidence type="ECO:0000256" key="4">
    <source>
        <dbReference type="SAM" id="MobiDB-lite"/>
    </source>
</evidence>
<keyword evidence="1" id="KW-0677">Repeat</keyword>
<dbReference type="InterPro" id="IPR036770">
    <property type="entry name" value="Ankyrin_rpt-contain_sf"/>
</dbReference>
<dbReference type="Gene3D" id="1.25.40.20">
    <property type="entry name" value="Ankyrin repeat-containing domain"/>
    <property type="match status" value="5"/>
</dbReference>
<dbReference type="GeneID" id="19469632"/>
<dbReference type="Pfam" id="PF12796">
    <property type="entry name" value="Ank_2"/>
    <property type="match status" value="1"/>
</dbReference>
<evidence type="ECO:0000256" key="1">
    <source>
        <dbReference type="ARBA" id="ARBA00022737"/>
    </source>
</evidence>
<dbReference type="KEGG" id="glz:GLAREA_10586"/>
<dbReference type="PANTHER" id="PTHR24123:SF141">
    <property type="entry name" value="ANKYRIN 2, ISOFORM U"/>
    <property type="match status" value="1"/>
</dbReference>
<proteinExistence type="predicted"/>
<protein>
    <submittedName>
        <fullName evidence="5">Ankyrin repeat-containing protein</fullName>
    </submittedName>
</protein>
<dbReference type="PROSITE" id="PS50297">
    <property type="entry name" value="ANK_REP_REGION"/>
    <property type="match status" value="1"/>
</dbReference>
<dbReference type="OMA" id="MQKVMTF"/>
<name>S3DSF7_GLAL2</name>
<feature type="region of interest" description="Disordered" evidence="4">
    <location>
        <begin position="1"/>
        <end position="43"/>
    </location>
</feature>
<dbReference type="SMART" id="SM00248">
    <property type="entry name" value="ANK"/>
    <property type="match status" value="12"/>
</dbReference>
<dbReference type="PROSITE" id="PS50088">
    <property type="entry name" value="ANK_REPEAT"/>
    <property type="match status" value="1"/>
</dbReference>
<dbReference type="SUPFAM" id="SSF48403">
    <property type="entry name" value="Ankyrin repeat"/>
    <property type="match status" value="4"/>
</dbReference>
<accession>S3DSF7</accession>
<dbReference type="STRING" id="1116229.S3DSF7"/>
<evidence type="ECO:0000313" key="6">
    <source>
        <dbReference type="Proteomes" id="UP000016922"/>
    </source>
</evidence>
<evidence type="ECO:0000313" key="5">
    <source>
        <dbReference type="EMBL" id="EPE34891.1"/>
    </source>
</evidence>
<organism evidence="5 6">
    <name type="scientific">Glarea lozoyensis (strain ATCC 20868 / MF5171)</name>
    <dbReference type="NCBI Taxonomy" id="1116229"/>
    <lineage>
        <taxon>Eukaryota</taxon>
        <taxon>Fungi</taxon>
        <taxon>Dikarya</taxon>
        <taxon>Ascomycota</taxon>
        <taxon>Pezizomycotina</taxon>
        <taxon>Leotiomycetes</taxon>
        <taxon>Helotiales</taxon>
        <taxon>Helotiaceae</taxon>
        <taxon>Glarea</taxon>
    </lineage>
</organism>
<dbReference type="Proteomes" id="UP000016922">
    <property type="component" value="Unassembled WGS sequence"/>
</dbReference>
<keyword evidence="6" id="KW-1185">Reference proteome</keyword>
<dbReference type="HOGENOM" id="CLU_001569_0_0_1"/>
<feature type="repeat" description="ANK" evidence="3">
    <location>
        <begin position="1364"/>
        <end position="1396"/>
    </location>
</feature>
<gene>
    <name evidence="5" type="ORF">GLAREA_10586</name>
</gene>
<dbReference type="PANTHER" id="PTHR24123">
    <property type="entry name" value="ANKYRIN REPEAT-CONTAINING"/>
    <property type="match status" value="1"/>
</dbReference>
<dbReference type="InterPro" id="IPR002110">
    <property type="entry name" value="Ankyrin_rpt"/>
</dbReference>
<reference evidence="5 6" key="1">
    <citation type="journal article" date="2013" name="BMC Genomics">
        <title>Genomics-driven discovery of the pneumocandin biosynthetic gene cluster in the fungus Glarea lozoyensis.</title>
        <authorList>
            <person name="Chen L."/>
            <person name="Yue Q."/>
            <person name="Zhang X."/>
            <person name="Xiang M."/>
            <person name="Wang C."/>
            <person name="Li S."/>
            <person name="Che Y."/>
            <person name="Ortiz-Lopez F.J."/>
            <person name="Bills G.F."/>
            <person name="Liu X."/>
            <person name="An Z."/>
        </authorList>
    </citation>
    <scope>NUCLEOTIDE SEQUENCE [LARGE SCALE GENOMIC DNA]</scope>
    <source>
        <strain evidence="6">ATCC 20868 / MF5171</strain>
    </source>
</reference>
<dbReference type="RefSeq" id="XP_008077878.1">
    <property type="nucleotide sequence ID" value="XM_008079687.1"/>
</dbReference>